<dbReference type="EMBL" id="CAXLJL010000058">
    <property type="protein sequence ID" value="CAL5130247.1"/>
    <property type="molecule type" value="Genomic_DNA"/>
</dbReference>
<evidence type="ECO:0000313" key="2">
    <source>
        <dbReference type="Proteomes" id="UP001497525"/>
    </source>
</evidence>
<reference evidence="1" key="1">
    <citation type="submission" date="2024-06" db="EMBL/GenBank/DDBJ databases">
        <authorList>
            <person name="Liu X."/>
            <person name="Lenzi L."/>
            <person name="Haldenby T S."/>
            <person name="Uol C."/>
        </authorList>
    </citation>
    <scope>NUCLEOTIDE SEQUENCE</scope>
</reference>
<gene>
    <name evidence="1" type="ORF">CDAUBV1_LOCUS1664</name>
</gene>
<accession>A0AAV2T288</accession>
<comment type="caution">
    <text evidence="1">The sequence shown here is derived from an EMBL/GenBank/DDBJ whole genome shotgun (WGS) entry which is preliminary data.</text>
</comment>
<dbReference type="InterPro" id="IPR019362">
    <property type="entry name" value="MMADHC"/>
</dbReference>
<proteinExistence type="predicted"/>
<dbReference type="PANTHER" id="PTHR13192:SF3">
    <property type="entry name" value="COBALAMIN TRAFFICKING PROTEIN CBLD"/>
    <property type="match status" value="1"/>
</dbReference>
<dbReference type="Pfam" id="PF10229">
    <property type="entry name" value="MMADHC"/>
    <property type="match status" value="1"/>
</dbReference>
<dbReference type="AlphaFoldDB" id="A0AAV2T288"/>
<dbReference type="PANTHER" id="PTHR13192">
    <property type="entry name" value="MY011 PROTEIN"/>
    <property type="match status" value="1"/>
</dbReference>
<protein>
    <submittedName>
        <fullName evidence="1">Uncharacterized protein</fullName>
    </submittedName>
</protein>
<sequence length="213" mass="23026">MKVLQARRGVVAGSGLLVRSFRSPANAYSAFQKEKPINFVVVGSASCKSPWPNQRLGPIDAINPKYPLPGAVGVQTTKPDTASFSKNLVPAIHTLPPLKEENYAAVLITTHNATEFSNPRSSLLPQKSDLLECTIHTCPTLIKQDLASLFPDRKFTSEPLTTVVLSHRTTSSPNEWSELAASEREALAETVSGSDLRLNSCSLLGLQSMSVQL</sequence>
<dbReference type="Proteomes" id="UP001497525">
    <property type="component" value="Unassembled WGS sequence"/>
</dbReference>
<evidence type="ECO:0000313" key="1">
    <source>
        <dbReference type="EMBL" id="CAL5130247.1"/>
    </source>
</evidence>
<name>A0AAV2T288_CALDB</name>
<dbReference type="GO" id="GO:0009235">
    <property type="term" value="P:cobalamin metabolic process"/>
    <property type="evidence" value="ECO:0007669"/>
    <property type="project" value="InterPro"/>
</dbReference>
<organism evidence="1 2">
    <name type="scientific">Calicophoron daubneyi</name>
    <name type="common">Rumen fluke</name>
    <name type="synonym">Paramphistomum daubneyi</name>
    <dbReference type="NCBI Taxonomy" id="300641"/>
    <lineage>
        <taxon>Eukaryota</taxon>
        <taxon>Metazoa</taxon>
        <taxon>Spiralia</taxon>
        <taxon>Lophotrochozoa</taxon>
        <taxon>Platyhelminthes</taxon>
        <taxon>Trematoda</taxon>
        <taxon>Digenea</taxon>
        <taxon>Plagiorchiida</taxon>
        <taxon>Pronocephalata</taxon>
        <taxon>Paramphistomoidea</taxon>
        <taxon>Paramphistomidae</taxon>
        <taxon>Calicophoron</taxon>
    </lineage>
</organism>